<evidence type="ECO:0000313" key="3">
    <source>
        <dbReference type="Proteomes" id="UP000177060"/>
    </source>
</evidence>
<sequence>MNLVKNILRFIASYFVFVGGFLFIFAIGVLYAYLRPQGVLFNVVFLIITIGWVIFLIRYFWDLMEKNRKV</sequence>
<feature type="transmembrane region" description="Helical" evidence="1">
    <location>
        <begin position="12"/>
        <end position="33"/>
    </location>
</feature>
<dbReference type="Proteomes" id="UP000177060">
    <property type="component" value="Unassembled WGS sequence"/>
</dbReference>
<protein>
    <submittedName>
        <fullName evidence="2">Uncharacterized protein</fullName>
    </submittedName>
</protein>
<gene>
    <name evidence="2" type="ORF">A3A52_05420</name>
</gene>
<dbReference type="EMBL" id="MGHE01000012">
    <property type="protein sequence ID" value="OGM64346.1"/>
    <property type="molecule type" value="Genomic_DNA"/>
</dbReference>
<comment type="caution">
    <text evidence="2">The sequence shown here is derived from an EMBL/GenBank/DDBJ whole genome shotgun (WGS) entry which is preliminary data.</text>
</comment>
<feature type="transmembrane region" description="Helical" evidence="1">
    <location>
        <begin position="39"/>
        <end position="61"/>
    </location>
</feature>
<organism evidence="2 3">
    <name type="scientific">Candidatus Woesebacteria bacterium RIFCSPLOWO2_01_FULL_39_14</name>
    <dbReference type="NCBI Taxonomy" id="1802518"/>
    <lineage>
        <taxon>Bacteria</taxon>
        <taxon>Candidatus Woeseibacteriota</taxon>
    </lineage>
</organism>
<name>A0A1F8BJV0_9BACT</name>
<keyword evidence="1" id="KW-0472">Membrane</keyword>
<keyword evidence="1" id="KW-0812">Transmembrane</keyword>
<keyword evidence="1" id="KW-1133">Transmembrane helix</keyword>
<dbReference type="AlphaFoldDB" id="A0A1F8BJV0"/>
<accession>A0A1F8BJV0</accession>
<reference evidence="2 3" key="1">
    <citation type="journal article" date="2016" name="Nat. Commun.">
        <title>Thousands of microbial genomes shed light on interconnected biogeochemical processes in an aquifer system.</title>
        <authorList>
            <person name="Anantharaman K."/>
            <person name="Brown C.T."/>
            <person name="Hug L.A."/>
            <person name="Sharon I."/>
            <person name="Castelle C.J."/>
            <person name="Probst A.J."/>
            <person name="Thomas B.C."/>
            <person name="Singh A."/>
            <person name="Wilkins M.J."/>
            <person name="Karaoz U."/>
            <person name="Brodie E.L."/>
            <person name="Williams K.H."/>
            <person name="Hubbard S.S."/>
            <person name="Banfield J.F."/>
        </authorList>
    </citation>
    <scope>NUCLEOTIDE SEQUENCE [LARGE SCALE GENOMIC DNA]</scope>
</reference>
<proteinExistence type="predicted"/>
<evidence type="ECO:0000313" key="2">
    <source>
        <dbReference type="EMBL" id="OGM64346.1"/>
    </source>
</evidence>
<evidence type="ECO:0000256" key="1">
    <source>
        <dbReference type="SAM" id="Phobius"/>
    </source>
</evidence>